<evidence type="ECO:0000259" key="2">
    <source>
        <dbReference type="Pfam" id="PF13439"/>
    </source>
</evidence>
<accession>A0A2G6E7F6</accession>
<dbReference type="SUPFAM" id="SSF53756">
    <property type="entry name" value="UDP-Glycosyltransferase/glycogen phosphorylase"/>
    <property type="match status" value="1"/>
</dbReference>
<gene>
    <name evidence="3" type="ORF">CSB45_04945</name>
</gene>
<dbReference type="Pfam" id="PF13439">
    <property type="entry name" value="Glyco_transf_4"/>
    <property type="match status" value="1"/>
</dbReference>
<dbReference type="Gene3D" id="3.40.50.2000">
    <property type="entry name" value="Glycogen Phosphorylase B"/>
    <property type="match status" value="2"/>
</dbReference>
<dbReference type="EMBL" id="PDPS01000024">
    <property type="protein sequence ID" value="PID58039.1"/>
    <property type="molecule type" value="Genomic_DNA"/>
</dbReference>
<dbReference type="InterPro" id="IPR001296">
    <property type="entry name" value="Glyco_trans_1"/>
</dbReference>
<dbReference type="PANTHER" id="PTHR12526:SF630">
    <property type="entry name" value="GLYCOSYLTRANSFERASE"/>
    <property type="match status" value="1"/>
</dbReference>
<evidence type="ECO:0008006" key="5">
    <source>
        <dbReference type="Google" id="ProtNLM"/>
    </source>
</evidence>
<dbReference type="AlphaFoldDB" id="A0A2G6E7F6"/>
<dbReference type="InterPro" id="IPR028098">
    <property type="entry name" value="Glyco_trans_4-like_N"/>
</dbReference>
<feature type="domain" description="Glycosyl transferase family 1" evidence="1">
    <location>
        <begin position="186"/>
        <end position="351"/>
    </location>
</feature>
<comment type="caution">
    <text evidence="3">The sequence shown here is derived from an EMBL/GenBank/DDBJ whole genome shotgun (WGS) entry which is preliminary data.</text>
</comment>
<feature type="domain" description="Glycosyltransferase subfamily 4-like N-terminal" evidence="2">
    <location>
        <begin position="51"/>
        <end position="177"/>
    </location>
</feature>
<organism evidence="3 4">
    <name type="scientific">candidate division KSB3 bacterium</name>
    <dbReference type="NCBI Taxonomy" id="2044937"/>
    <lineage>
        <taxon>Bacteria</taxon>
        <taxon>candidate division KSB3</taxon>
    </lineage>
</organism>
<reference evidence="3 4" key="1">
    <citation type="submission" date="2017-10" db="EMBL/GenBank/DDBJ databases">
        <title>Novel microbial diversity and functional potential in the marine mammal oral microbiome.</title>
        <authorList>
            <person name="Dudek N.K."/>
            <person name="Sun C.L."/>
            <person name="Burstein D."/>
            <person name="Kantor R.S."/>
            <person name="Aliaga Goltsman D.S."/>
            <person name="Bik E.M."/>
            <person name="Thomas B.C."/>
            <person name="Banfield J.F."/>
            <person name="Relman D.A."/>
        </authorList>
    </citation>
    <scope>NUCLEOTIDE SEQUENCE [LARGE SCALE GENOMIC DNA]</scope>
    <source>
        <strain evidence="3">DOLZORAL124_49_17</strain>
    </source>
</reference>
<dbReference type="CDD" id="cd03801">
    <property type="entry name" value="GT4_PimA-like"/>
    <property type="match status" value="1"/>
</dbReference>
<sequence>MPINIMQCRSTYTTGGGPDKTVLLIAEKANPAKFTHVLMYMHGAYDTDFQIGNWARAKGLTIHEVPEYKKLDLDNILRVRRLIKQHQIDIIHTRDHKTCVVGYLATLLNPRVKRLFTAHLWQDHDSLKMKFYTWLNLKLLKHYDKIIAVSCALKEFMVARGLPAEKITVIHNAIDTDAWQRTNVPETIRDELSLPVSAKVVGVVGRLRYEKDLPTTLKVAQRVIAERPDCYFLIVGDGPDRDELEQEVADLGLSENIRFLGFRHDTIKIYAGLDVFLSTARIEGTPNTALEAMAMEAPVIYTKVGGVGEIIQDGHDGLLFQVGDVDGISKAALNVLNDEALAEKLRKNGRQSVCEKFSFTQRLKAVEAVYESLMETNS</sequence>
<dbReference type="Proteomes" id="UP000229740">
    <property type="component" value="Unassembled WGS sequence"/>
</dbReference>
<name>A0A2G6E7F6_9BACT</name>
<evidence type="ECO:0000313" key="3">
    <source>
        <dbReference type="EMBL" id="PID58039.1"/>
    </source>
</evidence>
<evidence type="ECO:0000259" key="1">
    <source>
        <dbReference type="Pfam" id="PF00534"/>
    </source>
</evidence>
<protein>
    <recommendedName>
        <fullName evidence="5">Glycosyl transferase family 1</fullName>
    </recommendedName>
</protein>
<proteinExistence type="predicted"/>
<dbReference type="Pfam" id="PF00534">
    <property type="entry name" value="Glycos_transf_1"/>
    <property type="match status" value="1"/>
</dbReference>
<dbReference type="PANTHER" id="PTHR12526">
    <property type="entry name" value="GLYCOSYLTRANSFERASE"/>
    <property type="match status" value="1"/>
</dbReference>
<dbReference type="GO" id="GO:0016757">
    <property type="term" value="F:glycosyltransferase activity"/>
    <property type="evidence" value="ECO:0007669"/>
    <property type="project" value="InterPro"/>
</dbReference>
<evidence type="ECO:0000313" key="4">
    <source>
        <dbReference type="Proteomes" id="UP000229740"/>
    </source>
</evidence>